<dbReference type="InterPro" id="IPR014485">
    <property type="entry name" value="Pesterase_C1039"/>
</dbReference>
<dbReference type="PIRSF" id="PIRSF017316">
    <property type="entry name" value="Pesterase_C1039"/>
    <property type="match status" value="1"/>
</dbReference>
<dbReference type="PANTHER" id="PTHR11575:SF43">
    <property type="entry name" value="SER_THR PROTEIN PHOSPHATASE FAMILY (AFU_ORTHOLOGUE AFUA_3G04160)"/>
    <property type="match status" value="1"/>
</dbReference>
<dbReference type="Pfam" id="PF00149">
    <property type="entry name" value="Metallophos"/>
    <property type="match status" value="1"/>
</dbReference>
<dbReference type="Gene3D" id="3.60.21.10">
    <property type="match status" value="1"/>
</dbReference>
<protein>
    <submittedName>
        <fullName evidence="5">Calcineurin-like phosphoesterase</fullName>
    </submittedName>
</protein>
<dbReference type="InterPro" id="IPR036907">
    <property type="entry name" value="5'-Nucleotdase_C_sf"/>
</dbReference>
<dbReference type="Pfam" id="PF21953">
    <property type="entry name" value="NadN_nucleosid_C"/>
    <property type="match status" value="1"/>
</dbReference>
<dbReference type="FunFam" id="3.60.21.10:FF:000043">
    <property type="entry name" value="Ser/Thr protein phosphatase family"/>
    <property type="match status" value="1"/>
</dbReference>
<sequence length="694" mass="76823">MIFDNFWLSIALVPAVLAAQPSAPEPVKAPLRELPWGQLNFLATTDTHGWHGGHLQEAQYSADWGDYISFAHHLRQKADADGSDLLLVDTGDRVEGNGLYDASNPKGQYTFDIFKHQQIDIITSGNHELYKKNSSDNEYYHTVPNFKEAYIASNLDIYNPETGKLQPLAQRYRKFTTKNQGIRIMAFGFLFNFQGNANNTVVQRVEDTIKEKWFKDAIREKDVDLFVVAGHVPVSDSPEYDAVYKAIRSVAWDTPIAFFGGHTHIRDYHKFDKIAYGLESGRYMETLGFMSVSGLDHRKNSSEIAEIPEFKRRYIDNNLYSLHRHSGKNETTFPTEAGRNVSASISAARKHLNLDHTYGCAPRDYWLNRAPYPSESSILTWLENEVLPDTARNASKSPQLVITNTGAMRFDIFEGPFTIDTTFLVSPFTSGFHRLKNVPYKAAKQLLQLLNNEGKILLSEIMVMSAVHRDLGKFTPRNLWELAPPKPPVTSWSQREIEDETTLDDTIRHEFGQEVLKAAGRGKHDTPLVPGYTTIDDAGKDGDDTIHAPIRFYDVPNCIQAEVNLPSDKKELDTVDIVYNEFIERWILLALRFLGESYGVEDVETTFDGMSFTDVLSPLGGLTDTVGKTGKGLTDTVGNTVQGVGKGASDTVGSATKGVGDTTKGLGDSAKSATGGGSSGGAPASGGNPNHLGL</sequence>
<dbReference type="GO" id="GO:0009166">
    <property type="term" value="P:nucleotide catabolic process"/>
    <property type="evidence" value="ECO:0007669"/>
    <property type="project" value="InterPro"/>
</dbReference>
<feature type="non-terminal residue" evidence="5">
    <location>
        <position position="694"/>
    </location>
</feature>
<dbReference type="GO" id="GO:0005576">
    <property type="term" value="C:extracellular region"/>
    <property type="evidence" value="ECO:0007669"/>
    <property type="project" value="UniProtKB-ARBA"/>
</dbReference>
<feature type="compositionally biased region" description="Gly residues" evidence="1">
    <location>
        <begin position="674"/>
        <end position="684"/>
    </location>
</feature>
<evidence type="ECO:0000313" key="5">
    <source>
        <dbReference type="EMBL" id="KAG9694372.1"/>
    </source>
</evidence>
<dbReference type="InterPro" id="IPR041823">
    <property type="entry name" value="YHR202W_N"/>
</dbReference>
<evidence type="ECO:0000259" key="4">
    <source>
        <dbReference type="Pfam" id="PF21953"/>
    </source>
</evidence>
<feature type="domain" description="Putative 5'-nucleotidase C-terminal" evidence="4">
    <location>
        <begin position="364"/>
        <end position="588"/>
    </location>
</feature>
<evidence type="ECO:0000259" key="3">
    <source>
        <dbReference type="Pfam" id="PF00149"/>
    </source>
</evidence>
<name>A0A9P8JAH7_AURME</name>
<dbReference type="PANTHER" id="PTHR11575">
    <property type="entry name" value="5'-NUCLEOTIDASE-RELATED"/>
    <property type="match status" value="1"/>
</dbReference>
<dbReference type="InterPro" id="IPR006179">
    <property type="entry name" value="5_nucleotidase/apyrase"/>
</dbReference>
<evidence type="ECO:0000313" key="6">
    <source>
        <dbReference type="Proteomes" id="UP000779574"/>
    </source>
</evidence>
<evidence type="ECO:0000256" key="2">
    <source>
        <dbReference type="SAM" id="SignalP"/>
    </source>
</evidence>
<feature type="domain" description="Calcineurin-like phosphoesterase" evidence="3">
    <location>
        <begin position="40"/>
        <end position="265"/>
    </location>
</feature>
<dbReference type="InterPro" id="IPR029052">
    <property type="entry name" value="Metallo-depent_PP-like"/>
</dbReference>
<accession>A0A9P8JAH7</accession>
<reference evidence="5" key="2">
    <citation type="submission" date="2021-08" db="EMBL/GenBank/DDBJ databases">
        <authorList>
            <person name="Gostincar C."/>
            <person name="Sun X."/>
            <person name="Song Z."/>
            <person name="Gunde-Cimerman N."/>
        </authorList>
    </citation>
    <scope>NUCLEOTIDE SEQUENCE</scope>
    <source>
        <strain evidence="5">EXF-9911</strain>
    </source>
</reference>
<proteinExistence type="predicted"/>
<gene>
    <name evidence="5" type="ORF">KCU76_g5296</name>
</gene>
<dbReference type="EMBL" id="JAHFXF010000164">
    <property type="protein sequence ID" value="KAG9694372.1"/>
    <property type="molecule type" value="Genomic_DNA"/>
</dbReference>
<feature type="region of interest" description="Disordered" evidence="1">
    <location>
        <begin position="643"/>
        <end position="694"/>
    </location>
</feature>
<dbReference type="OrthoDB" id="7722975at2759"/>
<dbReference type="AlphaFoldDB" id="A0A9P8JAH7"/>
<feature type="chain" id="PRO_5040147839" evidence="2">
    <location>
        <begin position="19"/>
        <end position="694"/>
    </location>
</feature>
<dbReference type="InterPro" id="IPR053828">
    <property type="entry name" value="Nucleosidase_C"/>
</dbReference>
<dbReference type="CDD" id="cd07407">
    <property type="entry name" value="MPP_YHR202W_N"/>
    <property type="match status" value="1"/>
</dbReference>
<organism evidence="5 6">
    <name type="scientific">Aureobasidium melanogenum</name>
    <name type="common">Aureobasidium pullulans var. melanogenum</name>
    <dbReference type="NCBI Taxonomy" id="46634"/>
    <lineage>
        <taxon>Eukaryota</taxon>
        <taxon>Fungi</taxon>
        <taxon>Dikarya</taxon>
        <taxon>Ascomycota</taxon>
        <taxon>Pezizomycotina</taxon>
        <taxon>Dothideomycetes</taxon>
        <taxon>Dothideomycetidae</taxon>
        <taxon>Dothideales</taxon>
        <taxon>Saccotheciaceae</taxon>
        <taxon>Aureobasidium</taxon>
    </lineage>
</organism>
<dbReference type="GO" id="GO:0016787">
    <property type="term" value="F:hydrolase activity"/>
    <property type="evidence" value="ECO:0007669"/>
    <property type="project" value="InterPro"/>
</dbReference>
<dbReference type="SUPFAM" id="SSF55816">
    <property type="entry name" value="5'-nucleotidase (syn. UDP-sugar hydrolase), C-terminal domain"/>
    <property type="match status" value="1"/>
</dbReference>
<reference evidence="5" key="1">
    <citation type="journal article" date="2021" name="J Fungi (Basel)">
        <title>Virulence traits and population genomics of the black yeast Aureobasidium melanogenum.</title>
        <authorList>
            <person name="Cernosa A."/>
            <person name="Sun X."/>
            <person name="Gostincar C."/>
            <person name="Fang C."/>
            <person name="Gunde-Cimerman N."/>
            <person name="Song Z."/>
        </authorList>
    </citation>
    <scope>NUCLEOTIDE SEQUENCE</scope>
    <source>
        <strain evidence="5">EXF-9911</strain>
    </source>
</reference>
<dbReference type="Proteomes" id="UP000779574">
    <property type="component" value="Unassembled WGS sequence"/>
</dbReference>
<comment type="caution">
    <text evidence="5">The sequence shown here is derived from an EMBL/GenBank/DDBJ whole genome shotgun (WGS) entry which is preliminary data.</text>
</comment>
<keyword evidence="2" id="KW-0732">Signal</keyword>
<dbReference type="GO" id="GO:0005829">
    <property type="term" value="C:cytosol"/>
    <property type="evidence" value="ECO:0007669"/>
    <property type="project" value="TreeGrafter"/>
</dbReference>
<dbReference type="Gene3D" id="3.90.780.10">
    <property type="entry name" value="5'-Nucleotidase, C-terminal domain"/>
    <property type="match status" value="2"/>
</dbReference>
<dbReference type="SUPFAM" id="SSF56300">
    <property type="entry name" value="Metallo-dependent phosphatases"/>
    <property type="match status" value="1"/>
</dbReference>
<dbReference type="InterPro" id="IPR004843">
    <property type="entry name" value="Calcineurin-like_PHP"/>
</dbReference>
<feature type="signal peptide" evidence="2">
    <location>
        <begin position="1"/>
        <end position="18"/>
    </location>
</feature>
<evidence type="ECO:0000256" key="1">
    <source>
        <dbReference type="SAM" id="MobiDB-lite"/>
    </source>
</evidence>